<feature type="non-terminal residue" evidence="2">
    <location>
        <position position="1"/>
    </location>
</feature>
<gene>
    <name evidence="2" type="primary">Ciart_0</name>
    <name evidence="2" type="ORF">GTO93_0007562</name>
</gene>
<feature type="compositionally biased region" description="Polar residues" evidence="1">
    <location>
        <begin position="331"/>
        <end position="341"/>
    </location>
</feature>
<sequence>MSASDSDCSIDWLASDADDDGVFDSESDRQSRPSPVPQHSCCSSETPPSLTYTCTTSEQKHSLDREHFHLPGDWCNEGVPSSCNSHLSKSDVSWKRRSDSGLQEAAISTVSVNIDQSECLQSNMARQTLKRKMSTGELEQREGAHTGYSNKDEMFAHKCLELQCYIQPLSSILIGLRSGRYSKGLSSFQESVAMDRIQRIMGVLQNPHMGERYIKILLQVEVMLKNWFPRVGVQVTSDTKDETTFLKKQKMSTDTVTSAAAVSIPKADCALPNILPSCNKTHGNGEPAAFSATNFKWLHTSPVCSSSVGPALGRHRTTPGGQDVMQDNMVSSSTDARTNPSHCRPPAGKMNAPCLERLLKSRDSIISGKGKKSATETSGSL</sequence>
<feature type="non-terminal residue" evidence="2">
    <location>
        <position position="381"/>
    </location>
</feature>
<dbReference type="InterPro" id="IPR031373">
    <property type="entry name" value="Ciart"/>
</dbReference>
<keyword evidence="3" id="KW-1185">Reference proteome</keyword>
<dbReference type="PANTHER" id="PTHR35441">
    <property type="entry name" value="CIRCADIAN-ASSOCIATED TRANSCRIPTIONAL REPRESSOR"/>
    <property type="match status" value="1"/>
</dbReference>
<comment type="caution">
    <text evidence="2">The sequence shown here is derived from an EMBL/GenBank/DDBJ whole genome shotgun (WGS) entry which is preliminary data.</text>
</comment>
<dbReference type="Proteomes" id="UP001166093">
    <property type="component" value="Unassembled WGS sequence"/>
</dbReference>
<proteinExistence type="predicted"/>
<dbReference type="Pfam" id="PF15673">
    <property type="entry name" value="Ciart"/>
    <property type="match status" value="1"/>
</dbReference>
<feature type="region of interest" description="Disordered" evidence="1">
    <location>
        <begin position="1"/>
        <end position="47"/>
    </location>
</feature>
<protein>
    <submittedName>
        <fullName evidence="2">CIART protein</fullName>
    </submittedName>
</protein>
<organism evidence="2 3">
    <name type="scientific">Polyodon spathula</name>
    <name type="common">North American paddlefish</name>
    <name type="synonym">Squalus spathula</name>
    <dbReference type="NCBI Taxonomy" id="7913"/>
    <lineage>
        <taxon>Eukaryota</taxon>
        <taxon>Metazoa</taxon>
        <taxon>Chordata</taxon>
        <taxon>Craniata</taxon>
        <taxon>Vertebrata</taxon>
        <taxon>Euteleostomi</taxon>
        <taxon>Actinopterygii</taxon>
        <taxon>Chondrostei</taxon>
        <taxon>Acipenseriformes</taxon>
        <taxon>Polyodontidae</taxon>
        <taxon>Polyodon</taxon>
    </lineage>
</organism>
<reference evidence="2" key="1">
    <citation type="journal article" date="2021" name="Cell">
        <title>Tracing the genetic footprints of vertebrate landing in non-teleost ray-finned fishes.</title>
        <authorList>
            <person name="Bi X."/>
            <person name="Wang K."/>
            <person name="Yang L."/>
            <person name="Pan H."/>
            <person name="Jiang H."/>
            <person name="Wei Q."/>
            <person name="Fang M."/>
            <person name="Yu H."/>
            <person name="Zhu C."/>
            <person name="Cai Y."/>
            <person name="He Y."/>
            <person name="Gan X."/>
            <person name="Zeng H."/>
            <person name="Yu D."/>
            <person name="Zhu Y."/>
            <person name="Jiang H."/>
            <person name="Qiu Q."/>
            <person name="Yang H."/>
            <person name="Zhang Y.E."/>
            <person name="Wang W."/>
            <person name="Zhu M."/>
            <person name="He S."/>
            <person name="Zhang G."/>
        </authorList>
    </citation>
    <scope>NUCLEOTIDE SEQUENCE</scope>
    <source>
        <strain evidence="2">Pddl_001</strain>
    </source>
</reference>
<evidence type="ECO:0000313" key="2">
    <source>
        <dbReference type="EMBL" id="MBN3271652.1"/>
    </source>
</evidence>
<name>A0ABS2XBT5_POLSP</name>
<feature type="compositionally biased region" description="Acidic residues" evidence="1">
    <location>
        <begin position="16"/>
        <end position="25"/>
    </location>
</feature>
<evidence type="ECO:0000313" key="3">
    <source>
        <dbReference type="Proteomes" id="UP001166093"/>
    </source>
</evidence>
<feature type="region of interest" description="Disordered" evidence="1">
    <location>
        <begin position="331"/>
        <end position="350"/>
    </location>
</feature>
<dbReference type="PANTHER" id="PTHR35441:SF2">
    <property type="entry name" value="CIRCADIAN-ASSOCIATED TRANSCRIPTIONAL REPRESSOR"/>
    <property type="match status" value="1"/>
</dbReference>
<dbReference type="EMBL" id="JAAWVQ010012644">
    <property type="protein sequence ID" value="MBN3271652.1"/>
    <property type="molecule type" value="Genomic_DNA"/>
</dbReference>
<accession>A0ABS2XBT5</accession>
<evidence type="ECO:0000256" key="1">
    <source>
        <dbReference type="SAM" id="MobiDB-lite"/>
    </source>
</evidence>